<dbReference type="SUPFAM" id="SSF57184">
    <property type="entry name" value="Growth factor receptor domain"/>
    <property type="match status" value="1"/>
</dbReference>
<keyword evidence="6" id="KW-1133">Transmembrane helix</keyword>
<keyword evidence="4" id="KW-1015">Disulfide bond</keyword>
<evidence type="ECO:0000256" key="2">
    <source>
        <dbReference type="ARBA" id="ARBA00022525"/>
    </source>
</evidence>
<evidence type="ECO:0000256" key="5">
    <source>
        <dbReference type="ARBA" id="ARBA00023180"/>
    </source>
</evidence>
<dbReference type="InterPro" id="IPR043601">
    <property type="entry name" value="Rspo_Fu-CRD_dom"/>
</dbReference>
<dbReference type="SMART" id="SM00261">
    <property type="entry name" value="FU"/>
    <property type="match status" value="2"/>
</dbReference>
<dbReference type="Ensembl" id="ENSAMXT00005051959.1">
    <property type="protein sequence ID" value="ENSAMXP00005047876.1"/>
    <property type="gene ID" value="ENSAMXG00005021937.1"/>
</dbReference>
<evidence type="ECO:0000256" key="4">
    <source>
        <dbReference type="ARBA" id="ARBA00023157"/>
    </source>
</evidence>
<evidence type="ECO:0000256" key="3">
    <source>
        <dbReference type="ARBA" id="ARBA00022729"/>
    </source>
</evidence>
<protein>
    <submittedName>
        <fullName evidence="8">R-spondin 4</fullName>
    </submittedName>
</protein>
<dbReference type="AlphaFoldDB" id="A0A8B9LB99"/>
<keyword evidence="6" id="KW-0472">Membrane</keyword>
<dbReference type="GO" id="GO:0005576">
    <property type="term" value="C:extracellular region"/>
    <property type="evidence" value="ECO:0007669"/>
    <property type="project" value="UniProtKB-SubCell"/>
</dbReference>
<accession>A0A8B9LB99</accession>
<dbReference type="PANTHER" id="PTHR46987">
    <property type="entry name" value="NEUROHYPOPHYSIAL HORMONES, N-TERMINAL DOMAIN CONTAINING PROTEIN"/>
    <property type="match status" value="1"/>
</dbReference>
<organism evidence="8 9">
    <name type="scientific">Astyanax mexicanus</name>
    <name type="common">Blind cave fish</name>
    <name type="synonym">Astyanax fasciatus mexicanus</name>
    <dbReference type="NCBI Taxonomy" id="7994"/>
    <lineage>
        <taxon>Eukaryota</taxon>
        <taxon>Metazoa</taxon>
        <taxon>Chordata</taxon>
        <taxon>Craniata</taxon>
        <taxon>Vertebrata</taxon>
        <taxon>Euteleostomi</taxon>
        <taxon>Actinopterygii</taxon>
        <taxon>Neopterygii</taxon>
        <taxon>Teleostei</taxon>
        <taxon>Ostariophysi</taxon>
        <taxon>Characiformes</taxon>
        <taxon>Characoidei</taxon>
        <taxon>Acestrorhamphidae</taxon>
        <taxon>Acestrorhamphinae</taxon>
        <taxon>Astyanax</taxon>
    </lineage>
</organism>
<feature type="transmembrane region" description="Helical" evidence="6">
    <location>
        <begin position="207"/>
        <end position="234"/>
    </location>
</feature>
<keyword evidence="6" id="KW-0812">Transmembrane</keyword>
<evidence type="ECO:0000256" key="1">
    <source>
        <dbReference type="ARBA" id="ARBA00004613"/>
    </source>
</evidence>
<keyword evidence="3" id="KW-0732">Signal</keyword>
<evidence type="ECO:0000313" key="9">
    <source>
        <dbReference type="Proteomes" id="UP000694621"/>
    </source>
</evidence>
<sequence length="241" mass="27950">DRIGHLTVVRVLISKWHNCFSHLTPLYLCLVSREVWMQGCRSCSECSRENGCLRCSDRLFLFLHRDGMSHHGSCLHSCPAGHYGLRGTDANRCITPECERCFDKDFCTKCKRGFLLYKGKCLSSCPEVICVFSLCLEDCVFSTAGNWAEWSPCLYNGLSCGVRWGRQNRTRVLSWRTPEELSELCPPQSESRKCRLKKRCRKGKRCVIFNLFTICLKRYLTIFQVCVFITNYFIMNKKCIE</sequence>
<reference evidence="8" key="1">
    <citation type="submission" date="2025-08" db="UniProtKB">
        <authorList>
            <consortium name="Ensembl"/>
        </authorList>
    </citation>
    <scope>IDENTIFICATION</scope>
</reference>
<evidence type="ECO:0000256" key="6">
    <source>
        <dbReference type="SAM" id="Phobius"/>
    </source>
</evidence>
<name>A0A8B9LB99_ASTMX</name>
<keyword evidence="2" id="KW-0964">Secreted</keyword>
<evidence type="ECO:0000259" key="7">
    <source>
        <dbReference type="Pfam" id="PF15913"/>
    </source>
</evidence>
<evidence type="ECO:0000313" key="8">
    <source>
        <dbReference type="Ensembl" id="ENSAMXP00005047876.1"/>
    </source>
</evidence>
<dbReference type="InterPro" id="IPR051514">
    <property type="entry name" value="R-spondin"/>
</dbReference>
<dbReference type="InterPro" id="IPR009030">
    <property type="entry name" value="Growth_fac_rcpt_cys_sf"/>
</dbReference>
<dbReference type="PANTHER" id="PTHR46987:SF6">
    <property type="entry name" value="R-SPONDIN-4"/>
    <property type="match status" value="1"/>
</dbReference>
<feature type="domain" description="R-spondin Fu-CRD" evidence="7">
    <location>
        <begin position="40"/>
        <end position="129"/>
    </location>
</feature>
<dbReference type="InterPro" id="IPR006212">
    <property type="entry name" value="Furin_repeat"/>
</dbReference>
<dbReference type="Pfam" id="PF15913">
    <property type="entry name" value="Furin-like_2"/>
    <property type="match status" value="1"/>
</dbReference>
<dbReference type="Gene3D" id="2.10.220.10">
    <property type="entry name" value="Hormone Receptor, Insulin-like Growth Factor Receptor 1, Chain A, domain 2"/>
    <property type="match status" value="1"/>
</dbReference>
<proteinExistence type="predicted"/>
<keyword evidence="5" id="KW-0325">Glycoprotein</keyword>
<comment type="subcellular location">
    <subcellularLocation>
        <location evidence="1">Secreted</location>
    </subcellularLocation>
</comment>
<dbReference type="Proteomes" id="UP000694621">
    <property type="component" value="Unplaced"/>
</dbReference>